<name>A0A2N4TY42_RALPI</name>
<reference evidence="1 2" key="1">
    <citation type="submission" date="2017-12" db="EMBL/GenBank/DDBJ databases">
        <title>Draft genome sequence of Ralstonia pickettii 52.</title>
        <authorList>
            <person name="Zheng B."/>
        </authorList>
    </citation>
    <scope>NUCLEOTIDE SEQUENCE [LARGE SCALE GENOMIC DNA]</scope>
    <source>
        <strain evidence="1 2">52</strain>
    </source>
</reference>
<accession>A0A2N4TY42</accession>
<gene>
    <name evidence="1" type="ORF">C0Q88_07845</name>
</gene>
<proteinExistence type="predicted"/>
<dbReference type="EMBL" id="PKQE01000001">
    <property type="protein sequence ID" value="PLC44583.1"/>
    <property type="molecule type" value="Genomic_DNA"/>
</dbReference>
<evidence type="ECO:0000313" key="1">
    <source>
        <dbReference type="EMBL" id="PLC44583.1"/>
    </source>
</evidence>
<comment type="caution">
    <text evidence="1">The sequence shown here is derived from an EMBL/GenBank/DDBJ whole genome shotgun (WGS) entry which is preliminary data.</text>
</comment>
<evidence type="ECO:0000313" key="2">
    <source>
        <dbReference type="Proteomes" id="UP000234456"/>
    </source>
</evidence>
<dbReference type="AlphaFoldDB" id="A0A2N4TY42"/>
<dbReference type="OrthoDB" id="9996156at2"/>
<dbReference type="RefSeq" id="WP_102064994.1">
    <property type="nucleotide sequence ID" value="NZ_PKQE01000001.1"/>
</dbReference>
<protein>
    <submittedName>
        <fullName evidence="1">Uncharacterized protein</fullName>
    </submittedName>
</protein>
<organism evidence="1 2">
    <name type="scientific">Ralstonia pickettii</name>
    <name type="common">Burkholderia pickettii</name>
    <dbReference type="NCBI Taxonomy" id="329"/>
    <lineage>
        <taxon>Bacteria</taxon>
        <taxon>Pseudomonadati</taxon>
        <taxon>Pseudomonadota</taxon>
        <taxon>Betaproteobacteria</taxon>
        <taxon>Burkholderiales</taxon>
        <taxon>Burkholderiaceae</taxon>
        <taxon>Ralstonia</taxon>
    </lineage>
</organism>
<dbReference type="Proteomes" id="UP000234456">
    <property type="component" value="Unassembled WGS sequence"/>
</dbReference>
<sequence>MRLAVENDLSAAMVSVYDPTKITASNLFHKNTGSNPQDNYVGPTPIALARPMEQSASIPGMYPHAIQVSSTMDWVFLADGAAAAATRRFILYEFNRSTGQFNWKGYITATFPSATAHTVRGFRALRDVHTTGTVAVSGTGVTGAGTGFSTERIAAGSRIGFGSTDPNAITTWYEISSIASDTSLTLTGSAGTIAAGTPYVVEELRLAIVTTNATAANGGLFVVKGLRPELFVSGGTTIPAATTTDNVRAVFWLADAATVTNTSGAGCAIKSRDDFATHYCYALDTAGKIYKYNMRAALALTGGKATLSGADVVVTGVQAVSGTMKQVNNGRIATLNHGPGAGVLCLYFATSTRIYRVVESSITAGNTTWQADFMVETPPGSSNTLPASSSMDSVEVASTLDRLVILTSSGYRKYLTQYRTDASPVDIVWGSNTQYYDQTTNDSGTPVSMADQGLPWSCWVENGMCYLARTSTFIANNSLYAFPMGADWNFAASTGQRLITPAISTPNALKYSRLYVNEVAMLGSNALGISTEPYRVYARTAGISDNSGAWTLLDSSLNLGGMAGAAQIQFAFEFRTVGFTCAPARICGLCVTYDSGDYLPTGMEWSLNDSDTTNNIIGFAQTTVLGGVPNLQIDFFREDTDANVLTQQSTGNANGAFEYWDGAGWSAGVGPDAVGTRRRFRPTAGLPANVNLYVKLKAI</sequence>